<sequence length="104" mass="11445">MGFQRKPESKSGHAQDHSKTIPFLSSLAKDYLASSESSCAAEQMFSSAADVCSSGHGSLNPRTIERCVSSHMWLKQGIQVTGKFEKAQKIVKDYVDFSQKTSKK</sequence>
<dbReference type="SUPFAM" id="SSF53098">
    <property type="entry name" value="Ribonuclease H-like"/>
    <property type="match status" value="1"/>
</dbReference>
<dbReference type="Proteomes" id="UP000037035">
    <property type="component" value="Unassembled WGS sequence"/>
</dbReference>
<evidence type="ECO:0000313" key="2">
    <source>
        <dbReference type="EMBL" id="KNZ48946.1"/>
    </source>
</evidence>
<proteinExistence type="predicted"/>
<accession>A0A0L6UK84</accession>
<evidence type="ECO:0000259" key="1">
    <source>
        <dbReference type="Pfam" id="PF05699"/>
    </source>
</evidence>
<feature type="domain" description="HAT C-terminal dimerisation" evidence="1">
    <location>
        <begin position="16"/>
        <end position="74"/>
    </location>
</feature>
<evidence type="ECO:0000313" key="3">
    <source>
        <dbReference type="Proteomes" id="UP000037035"/>
    </source>
</evidence>
<dbReference type="InterPro" id="IPR012337">
    <property type="entry name" value="RNaseH-like_sf"/>
</dbReference>
<organism evidence="2 3">
    <name type="scientific">Puccinia sorghi</name>
    <dbReference type="NCBI Taxonomy" id="27349"/>
    <lineage>
        <taxon>Eukaryota</taxon>
        <taxon>Fungi</taxon>
        <taxon>Dikarya</taxon>
        <taxon>Basidiomycota</taxon>
        <taxon>Pucciniomycotina</taxon>
        <taxon>Pucciniomycetes</taxon>
        <taxon>Pucciniales</taxon>
        <taxon>Pucciniaceae</taxon>
        <taxon>Puccinia</taxon>
    </lineage>
</organism>
<dbReference type="OrthoDB" id="3264316at2759"/>
<dbReference type="Pfam" id="PF05699">
    <property type="entry name" value="Dimer_Tnp_hAT"/>
    <property type="match status" value="1"/>
</dbReference>
<dbReference type="EMBL" id="LAVV01010508">
    <property type="protein sequence ID" value="KNZ48946.1"/>
    <property type="molecule type" value="Genomic_DNA"/>
</dbReference>
<reference evidence="2 3" key="1">
    <citation type="submission" date="2015-08" db="EMBL/GenBank/DDBJ databases">
        <title>Next Generation Sequencing and Analysis of the Genome of Puccinia sorghi L Schw, the Causal Agent of Maize Common Rust.</title>
        <authorList>
            <person name="Rochi L."/>
            <person name="Burguener G."/>
            <person name="Darino M."/>
            <person name="Turjanski A."/>
            <person name="Kreff E."/>
            <person name="Dieguez M.J."/>
            <person name="Sacco F."/>
        </authorList>
    </citation>
    <scope>NUCLEOTIDE SEQUENCE [LARGE SCALE GENOMIC DNA]</scope>
    <source>
        <strain evidence="2 3">RO10H11247</strain>
    </source>
</reference>
<dbReference type="VEuPathDB" id="FungiDB:VP01_5309g1"/>
<dbReference type="AlphaFoldDB" id="A0A0L6UK84"/>
<dbReference type="GO" id="GO:0046983">
    <property type="term" value="F:protein dimerization activity"/>
    <property type="evidence" value="ECO:0007669"/>
    <property type="project" value="InterPro"/>
</dbReference>
<keyword evidence="3" id="KW-1185">Reference proteome</keyword>
<comment type="caution">
    <text evidence="2">The sequence shown here is derived from an EMBL/GenBank/DDBJ whole genome shotgun (WGS) entry which is preliminary data.</text>
</comment>
<dbReference type="InterPro" id="IPR008906">
    <property type="entry name" value="HATC_C_dom"/>
</dbReference>
<name>A0A0L6UK84_9BASI</name>
<protein>
    <recommendedName>
        <fullName evidence="1">HAT C-terminal dimerisation domain-containing protein</fullName>
    </recommendedName>
</protein>
<gene>
    <name evidence="2" type="ORF">VP01_5309g1</name>
</gene>